<evidence type="ECO:0000256" key="1">
    <source>
        <dbReference type="SAM" id="MobiDB-lite"/>
    </source>
</evidence>
<feature type="region of interest" description="Disordered" evidence="1">
    <location>
        <begin position="41"/>
        <end position="95"/>
    </location>
</feature>
<evidence type="ECO:0000313" key="2">
    <source>
        <dbReference type="EMBL" id="MFC7404179.1"/>
    </source>
</evidence>
<reference evidence="3" key="1">
    <citation type="journal article" date="2019" name="Int. J. Syst. Evol. Microbiol.">
        <title>The Global Catalogue of Microorganisms (GCM) 10K type strain sequencing project: providing services to taxonomists for standard genome sequencing and annotation.</title>
        <authorList>
            <consortium name="The Broad Institute Genomics Platform"/>
            <consortium name="The Broad Institute Genome Sequencing Center for Infectious Disease"/>
            <person name="Wu L."/>
            <person name="Ma J."/>
        </authorList>
    </citation>
    <scope>NUCLEOTIDE SEQUENCE [LARGE SCALE GENOMIC DNA]</scope>
    <source>
        <strain evidence="3">JCM 1490</strain>
    </source>
</reference>
<feature type="region of interest" description="Disordered" evidence="1">
    <location>
        <begin position="112"/>
        <end position="141"/>
    </location>
</feature>
<sequence>MEKLLDLNEQATVEVEQATSWNFYFEGERYFDGTRAFLTAGVSRSPCSTPTVRSPGPGRTASTPSPTPRSASTRTTATRTPSGETLGSPQVPTDAQLAAITARQGLEELGLAPAAGRLPARARASPTVWRAGGSLSLDERG</sequence>
<evidence type="ECO:0000313" key="3">
    <source>
        <dbReference type="Proteomes" id="UP001596455"/>
    </source>
</evidence>
<dbReference type="RefSeq" id="WP_382391326.1">
    <property type="nucleotide sequence ID" value="NZ_JBHTCQ010000001.1"/>
</dbReference>
<gene>
    <name evidence="2" type="ORF">ACFQQL_03575</name>
</gene>
<comment type="caution">
    <text evidence="2">The sequence shown here is derived from an EMBL/GenBank/DDBJ whole genome shotgun (WGS) entry which is preliminary data.</text>
</comment>
<proteinExistence type="predicted"/>
<accession>A0ABW2Q3W2</accession>
<dbReference type="Proteomes" id="UP001596455">
    <property type="component" value="Unassembled WGS sequence"/>
</dbReference>
<dbReference type="EMBL" id="JBHTCQ010000001">
    <property type="protein sequence ID" value="MFC7404179.1"/>
    <property type="molecule type" value="Genomic_DNA"/>
</dbReference>
<feature type="compositionally biased region" description="Low complexity" evidence="1">
    <location>
        <begin position="112"/>
        <end position="124"/>
    </location>
</feature>
<keyword evidence="3" id="KW-1185">Reference proteome</keyword>
<name>A0ABW2Q3W2_9MICO</name>
<organism evidence="2 3">
    <name type="scientific">Georgenia alba</name>
    <dbReference type="NCBI Taxonomy" id="2233858"/>
    <lineage>
        <taxon>Bacteria</taxon>
        <taxon>Bacillati</taxon>
        <taxon>Actinomycetota</taxon>
        <taxon>Actinomycetes</taxon>
        <taxon>Micrococcales</taxon>
        <taxon>Bogoriellaceae</taxon>
        <taxon>Georgenia</taxon>
    </lineage>
</organism>
<feature type="compositionally biased region" description="Low complexity" evidence="1">
    <location>
        <begin position="54"/>
        <end position="83"/>
    </location>
</feature>
<protein>
    <submittedName>
        <fullName evidence="2">Uncharacterized protein</fullName>
    </submittedName>
</protein>